<dbReference type="Proteomes" id="UP000663828">
    <property type="component" value="Unassembled WGS sequence"/>
</dbReference>
<gene>
    <name evidence="7" type="ORF">EDS130_LOCUS29934</name>
    <name evidence="8" type="ORF">XAT740_LOCUS44963</name>
</gene>
<dbReference type="PROSITE" id="PS50262">
    <property type="entry name" value="G_PROTEIN_RECEP_F1_2"/>
    <property type="match status" value="1"/>
</dbReference>
<organism evidence="7 10">
    <name type="scientific">Adineta ricciae</name>
    <name type="common">Rotifer</name>
    <dbReference type="NCBI Taxonomy" id="249248"/>
    <lineage>
        <taxon>Eukaryota</taxon>
        <taxon>Metazoa</taxon>
        <taxon>Spiralia</taxon>
        <taxon>Gnathifera</taxon>
        <taxon>Rotifera</taxon>
        <taxon>Eurotatoria</taxon>
        <taxon>Bdelloidea</taxon>
        <taxon>Adinetida</taxon>
        <taxon>Adinetidae</taxon>
        <taxon>Adineta</taxon>
    </lineage>
</organism>
<evidence type="ECO:0000313" key="8">
    <source>
        <dbReference type="EMBL" id="CAF1576000.1"/>
    </source>
</evidence>
<comment type="caution">
    <text evidence="7">The sequence shown here is derived from an EMBL/GenBank/DDBJ whole genome shotgun (WGS) entry which is preliminary data.</text>
</comment>
<name>A0A815CJ01_ADIRI</name>
<keyword evidence="2 5" id="KW-0812">Transmembrane</keyword>
<evidence type="ECO:0000259" key="6">
    <source>
        <dbReference type="PROSITE" id="PS50262"/>
    </source>
</evidence>
<dbReference type="InterPro" id="IPR017452">
    <property type="entry name" value="GPCR_Rhodpsn_7TM"/>
</dbReference>
<dbReference type="EMBL" id="CAJNOR010005781">
    <property type="protein sequence ID" value="CAF1576000.1"/>
    <property type="molecule type" value="Genomic_DNA"/>
</dbReference>
<feature type="transmembrane region" description="Helical" evidence="5">
    <location>
        <begin position="134"/>
        <end position="159"/>
    </location>
</feature>
<keyword evidence="3 5" id="KW-1133">Transmembrane helix</keyword>
<feature type="transmembrane region" description="Helical" evidence="5">
    <location>
        <begin position="88"/>
        <end position="113"/>
    </location>
</feature>
<evidence type="ECO:0000313" key="9">
    <source>
        <dbReference type="Proteomes" id="UP000663828"/>
    </source>
</evidence>
<evidence type="ECO:0000313" key="10">
    <source>
        <dbReference type="Proteomes" id="UP000663852"/>
    </source>
</evidence>
<keyword evidence="9" id="KW-1185">Reference proteome</keyword>
<sequence length="330" mass="38225">MSSNSSEIFDDKKYILHRIRFFILIILEIPAVFISLLIFAFFITHRSVLKNLQNQALLVLLLANFIELATSIPMTIVFFHFSYVNPATAVYCTCWTFLAYSLAVIGEFLMATISVQRHTLIFQPQISQVLYKRYIVYHLPLLLCIIYPIVFYIFAIFLYTCDGTQWDFQENGCGFANCYFVYDKTLGTFDWAVNNGFPMVVIFMANIILVIRVVKNKLRRQQLVTWRKHRRMTIQLLSISSLFLIAWSPSLIIALIQQLFAPDFALQIQMDYITELIYLACLLLPLVCVGLLPEFIKWIVKYLHCGATTNNIVRPTTGNVVRPITKNIPR</sequence>
<dbReference type="CDD" id="cd00637">
    <property type="entry name" value="7tm_classA_rhodopsin-like"/>
    <property type="match status" value="1"/>
</dbReference>
<accession>A0A815CJ01</accession>
<dbReference type="Proteomes" id="UP000663852">
    <property type="component" value="Unassembled WGS sequence"/>
</dbReference>
<dbReference type="SUPFAM" id="SSF81321">
    <property type="entry name" value="Family A G protein-coupled receptor-like"/>
    <property type="match status" value="1"/>
</dbReference>
<dbReference type="Gene3D" id="1.20.1070.10">
    <property type="entry name" value="Rhodopsin 7-helix transmembrane proteins"/>
    <property type="match status" value="1"/>
</dbReference>
<feature type="transmembrane region" description="Helical" evidence="5">
    <location>
        <begin position="20"/>
        <end position="44"/>
    </location>
</feature>
<dbReference type="Pfam" id="PF00001">
    <property type="entry name" value="7tm_1"/>
    <property type="match status" value="1"/>
</dbReference>
<feature type="domain" description="G-protein coupled receptors family 1 profile" evidence="6">
    <location>
        <begin position="34"/>
        <end position="288"/>
    </location>
</feature>
<protein>
    <recommendedName>
        <fullName evidence="6">G-protein coupled receptors family 1 profile domain-containing protein</fullName>
    </recommendedName>
</protein>
<evidence type="ECO:0000256" key="3">
    <source>
        <dbReference type="ARBA" id="ARBA00022989"/>
    </source>
</evidence>
<evidence type="ECO:0000256" key="5">
    <source>
        <dbReference type="SAM" id="Phobius"/>
    </source>
</evidence>
<keyword evidence="4 5" id="KW-0472">Membrane</keyword>
<dbReference type="GO" id="GO:0016020">
    <property type="term" value="C:membrane"/>
    <property type="evidence" value="ECO:0007669"/>
    <property type="project" value="UniProtKB-SubCell"/>
</dbReference>
<evidence type="ECO:0000256" key="4">
    <source>
        <dbReference type="ARBA" id="ARBA00023136"/>
    </source>
</evidence>
<dbReference type="GO" id="GO:0004930">
    <property type="term" value="F:G protein-coupled receptor activity"/>
    <property type="evidence" value="ECO:0007669"/>
    <property type="project" value="InterPro"/>
</dbReference>
<dbReference type="InterPro" id="IPR000276">
    <property type="entry name" value="GPCR_Rhodpsn"/>
</dbReference>
<feature type="transmembrane region" description="Helical" evidence="5">
    <location>
        <begin position="196"/>
        <end position="214"/>
    </location>
</feature>
<feature type="transmembrane region" description="Helical" evidence="5">
    <location>
        <begin position="276"/>
        <end position="296"/>
    </location>
</feature>
<dbReference type="EMBL" id="CAJNOJ010000206">
    <property type="protein sequence ID" value="CAF1288157.1"/>
    <property type="molecule type" value="Genomic_DNA"/>
</dbReference>
<feature type="transmembrane region" description="Helical" evidence="5">
    <location>
        <begin position="234"/>
        <end position="256"/>
    </location>
</feature>
<proteinExistence type="predicted"/>
<comment type="subcellular location">
    <subcellularLocation>
        <location evidence="1">Membrane</location>
    </subcellularLocation>
</comment>
<feature type="transmembrane region" description="Helical" evidence="5">
    <location>
        <begin position="56"/>
        <end position="82"/>
    </location>
</feature>
<evidence type="ECO:0000256" key="2">
    <source>
        <dbReference type="ARBA" id="ARBA00022692"/>
    </source>
</evidence>
<reference evidence="7" key="1">
    <citation type="submission" date="2021-02" db="EMBL/GenBank/DDBJ databases">
        <authorList>
            <person name="Nowell W R."/>
        </authorList>
    </citation>
    <scope>NUCLEOTIDE SEQUENCE</scope>
</reference>
<dbReference type="AlphaFoldDB" id="A0A815CJ01"/>
<evidence type="ECO:0000256" key="1">
    <source>
        <dbReference type="ARBA" id="ARBA00004370"/>
    </source>
</evidence>
<evidence type="ECO:0000313" key="7">
    <source>
        <dbReference type="EMBL" id="CAF1288157.1"/>
    </source>
</evidence>